<feature type="domain" description="Conjugative transposon TraJ C-terminal" evidence="3">
    <location>
        <begin position="29"/>
        <end position="359"/>
    </location>
</feature>
<dbReference type="InterPro" id="IPR012424">
    <property type="entry name" value="Conjugative_transposon_TraJ_C"/>
</dbReference>
<feature type="chain" id="PRO_5047222658" evidence="2">
    <location>
        <begin position="23"/>
        <end position="400"/>
    </location>
</feature>
<feature type="transmembrane region" description="Helical" evidence="1">
    <location>
        <begin position="90"/>
        <end position="110"/>
    </location>
</feature>
<comment type="caution">
    <text evidence="4">The sequence shown here is derived from an EMBL/GenBank/DDBJ whole genome shotgun (WGS) entry which is preliminary data.</text>
</comment>
<dbReference type="Proteomes" id="UP001549749">
    <property type="component" value="Unassembled WGS sequence"/>
</dbReference>
<evidence type="ECO:0000256" key="1">
    <source>
        <dbReference type="SAM" id="Phobius"/>
    </source>
</evidence>
<keyword evidence="1" id="KW-1133">Transmembrane helix</keyword>
<dbReference type="NCBIfam" id="TIGR03782">
    <property type="entry name" value="Bac_Flav_CT_J"/>
    <property type="match status" value="1"/>
</dbReference>
<evidence type="ECO:0000313" key="5">
    <source>
        <dbReference type="Proteomes" id="UP001549749"/>
    </source>
</evidence>
<keyword evidence="2" id="KW-0732">Signal</keyword>
<feature type="signal peptide" evidence="2">
    <location>
        <begin position="1"/>
        <end position="22"/>
    </location>
</feature>
<dbReference type="InterPro" id="IPR022393">
    <property type="entry name" value="Conjugative_transposon_TraJ"/>
</dbReference>
<proteinExistence type="predicted"/>
<evidence type="ECO:0000313" key="4">
    <source>
        <dbReference type="EMBL" id="MET7000727.1"/>
    </source>
</evidence>
<reference evidence="4 5" key="1">
    <citation type="submission" date="2024-06" db="EMBL/GenBank/DDBJ databases">
        <title>Chitinophaga defluvii sp. nov., isolated from municipal sewage.</title>
        <authorList>
            <person name="Zhang L."/>
        </authorList>
    </citation>
    <scope>NUCLEOTIDE SEQUENCE [LARGE SCALE GENOMIC DNA]</scope>
    <source>
        <strain evidence="4 5">H8</strain>
    </source>
</reference>
<feature type="transmembrane region" description="Helical" evidence="1">
    <location>
        <begin position="302"/>
        <end position="324"/>
    </location>
</feature>
<keyword evidence="1" id="KW-0812">Transmembrane</keyword>
<organism evidence="4 5">
    <name type="scientific">Chitinophaga defluvii</name>
    <dbReference type="NCBI Taxonomy" id="3163343"/>
    <lineage>
        <taxon>Bacteria</taxon>
        <taxon>Pseudomonadati</taxon>
        <taxon>Bacteroidota</taxon>
        <taxon>Chitinophagia</taxon>
        <taxon>Chitinophagales</taxon>
        <taxon>Chitinophagaceae</taxon>
        <taxon>Chitinophaga</taxon>
    </lineage>
</organism>
<keyword evidence="1" id="KW-0472">Membrane</keyword>
<gene>
    <name evidence="4" type="primary">traJ</name>
    <name evidence="4" type="ORF">ABR189_25310</name>
</gene>
<feature type="transmembrane region" description="Helical" evidence="1">
    <location>
        <begin position="51"/>
        <end position="69"/>
    </location>
</feature>
<accession>A0ABV2TCG8</accession>
<keyword evidence="5" id="KW-1185">Reference proteome</keyword>
<dbReference type="EMBL" id="JBEXAC010000002">
    <property type="protein sequence ID" value="MET7000727.1"/>
    <property type="molecule type" value="Genomic_DNA"/>
</dbReference>
<sequence length="400" mass="43400">MKKSMLLSMVLLFSLVPLMSYADGGVADNLHSMQDVLKDLYKEMMLECEKLIGVSRGIAAFAALFYIAARVWKHLLNAEAIDFHPLLKPFVLGFCISFFPLVLGVMNGILDPIADGTGAMVQGSNQTVKLLLQKKEAAIKESPVYQMYVGQNDAGDRDQWYRYTHGGEDPKGEKWYEGIGNSLKFALEKATYKFQNSVKEWMSEILHVLFEAAALCINALRTFQLIVLSILGPLVFALSVFDGLGHTLGAWIAKYINVSLWLPVANLFGAIIGKIQENLIKMDIGQIQQTGDTFFSPSDTGYLVFLLIGIVGYFTVPSVAGFVVNAGGGGAMVQKLTSLAMTTPGKVGGAMDKIADMRQNYNEGKSGKESGTGVAGAMGRSIGHSAAYMMSKISGGKEKK</sequence>
<feature type="transmembrane region" description="Helical" evidence="1">
    <location>
        <begin position="227"/>
        <end position="253"/>
    </location>
</feature>
<dbReference type="RefSeq" id="WP_354663279.1">
    <property type="nucleotide sequence ID" value="NZ_JBEXAC010000002.1"/>
</dbReference>
<protein>
    <submittedName>
        <fullName evidence="4">Conjugative transposon protein TraJ</fullName>
    </submittedName>
</protein>
<name>A0ABV2TCG8_9BACT</name>
<evidence type="ECO:0000256" key="2">
    <source>
        <dbReference type="SAM" id="SignalP"/>
    </source>
</evidence>
<dbReference type="Pfam" id="PF07863">
    <property type="entry name" value="CtnDOT_TraJ"/>
    <property type="match status" value="1"/>
</dbReference>
<evidence type="ECO:0000259" key="3">
    <source>
        <dbReference type="Pfam" id="PF07863"/>
    </source>
</evidence>